<dbReference type="InterPro" id="IPR002772">
    <property type="entry name" value="Glyco_hydro_3_C"/>
</dbReference>
<dbReference type="Pfam" id="PF01915">
    <property type="entry name" value="Glyco_hydro_3_C"/>
    <property type="match status" value="1"/>
</dbReference>
<sequence>MALLQEIPAAKQIVLRTAQKGYSMLVRLVLTGLAHWKRWNCTGRWVLSKAKQLRVIVLYWMLVSRCHFRASQWQRALALLPSAVPSADPRSLAAIARACGRGRQWQLALCLLPAASKQVDLSQQDGSVLLVSVLGALARSVQWEHACSLLFAADLAIKRSASAVSAATSACAEASRWEQALAVLFRSHQIRVVPDQMDRINYNSALAACARGSRWHHALQLLVSMSKSGAGEDIRPDVVSFSIAITACEKGGRAQEAMHLVQQMRNSSMTLDAVAFSAMISACEKSSRWSDALHILAEAVQSQEADSVSFSAAMSACEKGSCWYFALELLSQMHKHKHRPTFVQYGSLLASCRLGAAWQQAMMVLKLASTSLDAVCLTHVLYTLEAAGHWAGTLPVLWSIRHQLRPQMEFASRATDPAAGRAYAASTGSLEVCESYGYGYRSLQLGILRARVRLAALQELRLCQGWQCGKVNSSVLESLCDLGRPCTQDTLEQLCFSRDVTDVTWHCTASTSLARQLSEVRFASPFQAAANRLGVWTCVQLDRDLPDLNGVEVTGDMRSRFKVVCCTLMILDTIPDDPGCAMNITWRKEANAPSKQYFEALNGAVLDKDCTDIIKQAISPVDAIVQMDRASSSTPVNKECQTFHCRVLQNALYLNSDMQNKGDNCTNTWGTKSSDTALSCPCSSLLTEVNSQAETAIKNICGERVLTTGCSYFATTPSFCNSSSGGRRLDFVQEDEAPCQTPSSVLPDVRSVFAQQVGLSDAPARSLQSTSSTAPAWTVGQWSTCQCYDQCMPGVRTRVVACGATQCRGTQPATQEACTCYHCAECDAQDVMTVLMFIQYTQAGIALLLCPMIGYFGSLPEESLIKIGILKKLAGFFCKIFPALETLGDFAVLLILLWIMIVTFLPPLFNLEWMEDCFIQPVLRASSLILIACWLARLALGHCAKRYTRVAPQLYSPFRLVTNMTLEEKLLMLHGPVGGAAQCSESPRCAYVGNVAPVQRLGIPPINMNDGPQGFRTTDALKGTSTAWPSGLTLAASWDEAAALEWGAGMGKEFYDKGSNVQLGPGLNVARVPTNGRNFEYLSGEDPYLGYRMVQPVVKGIQSQKVLANAKHFILNNQETNRLAVSSEIDERTRFEMYYPPFEGAIEAGVASVMCSYNKINNAWSCENPTTLGELKRMGFQGFVMSDWGATHSMSIASGLDIEQPGQDWMNEIFLKAGLASGAVEESAVDDAVTRILARLFSVGVMDEPASAWDWGKLSRNVTTDASVASARKLAALGTVLLRNEGNLLPLVKSKKIAVIGLADSKAIYHAGGSGSVEPSFVSTPLQGISQAAKALGATVVFDDGLCPEKAAAIAQQSDVTVVFLGTLSSEGRDRGSLSLDVGIDWTYQNELVDAIVAKTSETVVVVTTPGAVLLPWSQKVKAILTNFMPGQQAGNAVADVLFGHVNPSGKLPLTFPNRDNEMNFSQAQYPGLPDPKNPAYAFYTEKLLVGYRYYEKHNISFTTGFPFGHGLSYTRFQYSDLVIRPKSKGMDVSFRLINSGSISGAEVAQLYIIFPSQEPQQLKGFHKTSVLKPGEAEKVTMHLRPRDLSMWDTALHDWKPVVGRFQLKIGSSSRDIRLTGGFVKSAEILV</sequence>
<reference evidence="17" key="1">
    <citation type="submission" date="2022-10" db="EMBL/GenBank/DDBJ databases">
        <authorList>
            <person name="Chen Y."/>
            <person name="Dougan E. K."/>
            <person name="Chan C."/>
            <person name="Rhodes N."/>
            <person name="Thang M."/>
        </authorList>
    </citation>
    <scope>NUCLEOTIDE SEQUENCE</scope>
</reference>
<evidence type="ECO:0000256" key="13">
    <source>
        <dbReference type="ARBA" id="ARBA00041808"/>
    </source>
</evidence>
<evidence type="ECO:0000256" key="1">
    <source>
        <dbReference type="ARBA" id="ARBA00000448"/>
    </source>
</evidence>
<keyword evidence="8" id="KW-0326">Glycosidase</keyword>
<proteinExistence type="inferred from homology"/>
<dbReference type="Pfam" id="PF01535">
    <property type="entry name" value="PPR"/>
    <property type="match status" value="3"/>
</dbReference>
<evidence type="ECO:0000256" key="14">
    <source>
        <dbReference type="PROSITE-ProRule" id="PRU00708"/>
    </source>
</evidence>
<dbReference type="GO" id="GO:0009251">
    <property type="term" value="P:glucan catabolic process"/>
    <property type="evidence" value="ECO:0007669"/>
    <property type="project" value="TreeGrafter"/>
</dbReference>
<evidence type="ECO:0000256" key="5">
    <source>
        <dbReference type="ARBA" id="ARBA00022525"/>
    </source>
</evidence>
<dbReference type="PANTHER" id="PTHR42715">
    <property type="entry name" value="BETA-GLUCOSIDASE"/>
    <property type="match status" value="1"/>
</dbReference>
<organism evidence="17">
    <name type="scientific">Cladocopium goreaui</name>
    <dbReference type="NCBI Taxonomy" id="2562237"/>
    <lineage>
        <taxon>Eukaryota</taxon>
        <taxon>Sar</taxon>
        <taxon>Alveolata</taxon>
        <taxon>Dinophyceae</taxon>
        <taxon>Suessiales</taxon>
        <taxon>Symbiodiniaceae</taxon>
        <taxon>Cladocopium</taxon>
    </lineage>
</organism>
<feature type="repeat" description="PPR" evidence="14">
    <location>
        <begin position="237"/>
        <end position="271"/>
    </location>
</feature>
<evidence type="ECO:0000256" key="7">
    <source>
        <dbReference type="ARBA" id="ARBA00022801"/>
    </source>
</evidence>
<evidence type="ECO:0000256" key="6">
    <source>
        <dbReference type="ARBA" id="ARBA00022729"/>
    </source>
</evidence>
<dbReference type="InterPro" id="IPR036962">
    <property type="entry name" value="Glyco_hydro_3_N_sf"/>
</dbReference>
<comment type="caution">
    <text evidence="17">The sequence shown here is derived from an EMBL/GenBank/DDBJ whole genome shotgun (WGS) entry which is preliminary data.</text>
</comment>
<dbReference type="InterPro" id="IPR050288">
    <property type="entry name" value="Cellulose_deg_GH3"/>
</dbReference>
<dbReference type="InterPro" id="IPR026891">
    <property type="entry name" value="Fn3-like"/>
</dbReference>
<dbReference type="InterPro" id="IPR036881">
    <property type="entry name" value="Glyco_hydro_3_C_sf"/>
</dbReference>
<dbReference type="Gene3D" id="3.20.20.300">
    <property type="entry name" value="Glycoside hydrolase, family 3, N-terminal domain"/>
    <property type="match status" value="1"/>
</dbReference>
<dbReference type="GO" id="GO:0008422">
    <property type="term" value="F:beta-glucosidase activity"/>
    <property type="evidence" value="ECO:0007669"/>
    <property type="project" value="UniProtKB-EC"/>
</dbReference>
<evidence type="ECO:0000313" key="19">
    <source>
        <dbReference type="Proteomes" id="UP001152797"/>
    </source>
</evidence>
<keyword evidence="6" id="KW-0732">Signal</keyword>
<feature type="transmembrane region" description="Helical" evidence="15">
    <location>
        <begin position="837"/>
        <end position="857"/>
    </location>
</feature>
<accession>A0A9P1FGC0</accession>
<comment type="subcellular location">
    <subcellularLocation>
        <location evidence="2">Secreted</location>
    </subcellularLocation>
</comment>
<dbReference type="Gene3D" id="3.40.50.1700">
    <property type="entry name" value="Glycoside hydrolase family 3 C-terminal domain"/>
    <property type="match status" value="1"/>
</dbReference>
<evidence type="ECO:0000256" key="9">
    <source>
        <dbReference type="ARBA" id="ARBA00024983"/>
    </source>
</evidence>
<keyword evidence="15" id="KW-0812">Transmembrane</keyword>
<evidence type="ECO:0000256" key="15">
    <source>
        <dbReference type="SAM" id="Phobius"/>
    </source>
</evidence>
<dbReference type="InterPro" id="IPR001764">
    <property type="entry name" value="Glyco_hydro_3_N"/>
</dbReference>
<evidence type="ECO:0000256" key="3">
    <source>
        <dbReference type="ARBA" id="ARBA00005336"/>
    </source>
</evidence>
<dbReference type="InterPro" id="IPR013783">
    <property type="entry name" value="Ig-like_fold"/>
</dbReference>
<evidence type="ECO:0000256" key="8">
    <source>
        <dbReference type="ARBA" id="ARBA00023295"/>
    </source>
</evidence>
<evidence type="ECO:0000256" key="4">
    <source>
        <dbReference type="ARBA" id="ARBA00012744"/>
    </source>
</evidence>
<dbReference type="EMBL" id="CAMXCT010000175">
    <property type="protein sequence ID" value="CAI3975021.1"/>
    <property type="molecule type" value="Genomic_DNA"/>
</dbReference>
<dbReference type="EMBL" id="CAMXCT030000175">
    <property type="protein sequence ID" value="CAL4762333.1"/>
    <property type="molecule type" value="Genomic_DNA"/>
</dbReference>
<dbReference type="Pfam" id="PF14310">
    <property type="entry name" value="Fn3-like"/>
    <property type="match status" value="1"/>
</dbReference>
<dbReference type="PROSITE" id="PS51375">
    <property type="entry name" value="PPR"/>
    <property type="match status" value="3"/>
</dbReference>
<dbReference type="SMART" id="SM01217">
    <property type="entry name" value="Fn3_like"/>
    <property type="match status" value="1"/>
</dbReference>
<keyword evidence="5" id="KW-0964">Secreted</keyword>
<feature type="repeat" description="PPR" evidence="14">
    <location>
        <begin position="198"/>
        <end position="232"/>
    </location>
</feature>
<dbReference type="EMBL" id="CAMXCT020000175">
    <property type="protein sequence ID" value="CAL1128396.1"/>
    <property type="molecule type" value="Genomic_DNA"/>
</dbReference>
<evidence type="ECO:0000256" key="10">
    <source>
        <dbReference type="ARBA" id="ARBA00039579"/>
    </source>
</evidence>
<keyword evidence="15" id="KW-0472">Membrane</keyword>
<dbReference type="SUPFAM" id="SSF52279">
    <property type="entry name" value="Beta-D-glucan exohydrolase, C-terminal domain"/>
    <property type="match status" value="1"/>
</dbReference>
<dbReference type="OrthoDB" id="416222at2759"/>
<dbReference type="Pfam" id="PF00933">
    <property type="entry name" value="Glyco_hydro_3"/>
    <property type="match status" value="1"/>
</dbReference>
<comment type="function">
    <text evidence="9">Beta-glucosidases are one of a number of cellulolytic enzymes involved in the degradation of cellulosic biomass. Catalyzes the last step releasing glucose from the inhibitory cellobiose.</text>
</comment>
<reference evidence="18" key="2">
    <citation type="submission" date="2024-04" db="EMBL/GenBank/DDBJ databases">
        <authorList>
            <person name="Chen Y."/>
            <person name="Shah S."/>
            <person name="Dougan E. K."/>
            <person name="Thang M."/>
            <person name="Chan C."/>
        </authorList>
    </citation>
    <scope>NUCLEOTIDE SEQUENCE [LARGE SCALE GENOMIC DNA]</scope>
</reference>
<dbReference type="EC" id="3.2.1.21" evidence="4"/>
<evidence type="ECO:0000313" key="18">
    <source>
        <dbReference type="EMBL" id="CAL1128396.1"/>
    </source>
</evidence>
<dbReference type="Gene3D" id="1.25.40.10">
    <property type="entry name" value="Tetratricopeptide repeat domain"/>
    <property type="match status" value="1"/>
</dbReference>
<dbReference type="InterPro" id="IPR002885">
    <property type="entry name" value="PPR_rpt"/>
</dbReference>
<keyword evidence="15" id="KW-1133">Transmembrane helix</keyword>
<dbReference type="PANTHER" id="PTHR42715:SF12">
    <property type="entry name" value="BETA-GLUCOSIDASE G-RELATED"/>
    <property type="match status" value="1"/>
</dbReference>
<dbReference type="SUPFAM" id="SSF51445">
    <property type="entry name" value="(Trans)glycosidases"/>
    <property type="match status" value="1"/>
</dbReference>
<evidence type="ECO:0000256" key="2">
    <source>
        <dbReference type="ARBA" id="ARBA00004613"/>
    </source>
</evidence>
<comment type="catalytic activity">
    <reaction evidence="1">
        <text>Hydrolysis of terminal, non-reducing beta-D-glucosyl residues with release of beta-D-glucose.</text>
        <dbReference type="EC" id="3.2.1.21"/>
    </reaction>
</comment>
<dbReference type="Proteomes" id="UP001152797">
    <property type="component" value="Unassembled WGS sequence"/>
</dbReference>
<gene>
    <name evidence="17" type="ORF">C1SCF055_LOCUS3383</name>
</gene>
<feature type="transmembrane region" description="Helical" evidence="15">
    <location>
        <begin position="890"/>
        <end position="909"/>
    </location>
</feature>
<keyword evidence="19" id="KW-1185">Reference proteome</keyword>
<dbReference type="PRINTS" id="PR00133">
    <property type="entry name" value="GLHYDRLASE3"/>
</dbReference>
<dbReference type="InterPro" id="IPR017853">
    <property type="entry name" value="GH"/>
</dbReference>
<dbReference type="Gene3D" id="2.60.40.10">
    <property type="entry name" value="Immunoglobulins"/>
    <property type="match status" value="1"/>
</dbReference>
<name>A0A9P1FGC0_9DINO</name>
<evidence type="ECO:0000256" key="12">
    <source>
        <dbReference type="ARBA" id="ARBA00041601"/>
    </source>
</evidence>
<evidence type="ECO:0000259" key="16">
    <source>
        <dbReference type="SMART" id="SM01217"/>
    </source>
</evidence>
<dbReference type="GO" id="GO:0005576">
    <property type="term" value="C:extracellular region"/>
    <property type="evidence" value="ECO:0007669"/>
    <property type="project" value="UniProtKB-SubCell"/>
</dbReference>
<feature type="repeat" description="PPR" evidence="14">
    <location>
        <begin position="306"/>
        <end position="340"/>
    </location>
</feature>
<feature type="domain" description="Fibronectin type III-like" evidence="16">
    <location>
        <begin position="1547"/>
        <end position="1614"/>
    </location>
</feature>
<dbReference type="InterPro" id="IPR011990">
    <property type="entry name" value="TPR-like_helical_dom_sf"/>
</dbReference>
<evidence type="ECO:0000256" key="11">
    <source>
        <dbReference type="ARBA" id="ARBA00041276"/>
    </source>
</evidence>
<evidence type="ECO:0000313" key="17">
    <source>
        <dbReference type="EMBL" id="CAI3975021.1"/>
    </source>
</evidence>
<protein>
    <recommendedName>
        <fullName evidence="10">Probable beta-glucosidase G</fullName>
        <ecNumber evidence="4">3.2.1.21</ecNumber>
    </recommendedName>
    <alternativeName>
        <fullName evidence="11">Beta-D-glucoside glucohydrolase G</fullName>
    </alternativeName>
    <alternativeName>
        <fullName evidence="12">Cellobiase G</fullName>
    </alternativeName>
    <alternativeName>
        <fullName evidence="13">Gentiobiase G</fullName>
    </alternativeName>
</protein>
<keyword evidence="7" id="KW-0378">Hydrolase</keyword>
<comment type="similarity">
    <text evidence="3">Belongs to the glycosyl hydrolase 3 family.</text>
</comment>